<dbReference type="EMBL" id="JBJUIK010000015">
    <property type="protein sequence ID" value="KAL3503502.1"/>
    <property type="molecule type" value="Genomic_DNA"/>
</dbReference>
<name>A0ABD2Y7Q1_9GENT</name>
<dbReference type="Proteomes" id="UP001630127">
    <property type="component" value="Unassembled WGS sequence"/>
</dbReference>
<feature type="compositionally biased region" description="Basic and acidic residues" evidence="1">
    <location>
        <begin position="166"/>
        <end position="190"/>
    </location>
</feature>
<dbReference type="PANTHER" id="PTHR12854:SF12">
    <property type="entry name" value="POLYADENYLATE-BINDING PROTEIN INTERACTING PROTEIN"/>
    <property type="match status" value="1"/>
</dbReference>
<comment type="caution">
    <text evidence="3">The sequence shown here is derived from an EMBL/GenBank/DDBJ whole genome shotgun (WGS) entry which is preliminary data.</text>
</comment>
<protein>
    <recommendedName>
        <fullName evidence="2">Ataxin 2 SM domain-containing protein</fullName>
    </recommendedName>
</protein>
<feature type="region of interest" description="Disordered" evidence="1">
    <location>
        <begin position="331"/>
        <end position="372"/>
    </location>
</feature>
<keyword evidence="4" id="KW-1185">Reference proteome</keyword>
<organism evidence="3 4">
    <name type="scientific">Cinchona calisaya</name>
    <dbReference type="NCBI Taxonomy" id="153742"/>
    <lineage>
        <taxon>Eukaryota</taxon>
        <taxon>Viridiplantae</taxon>
        <taxon>Streptophyta</taxon>
        <taxon>Embryophyta</taxon>
        <taxon>Tracheophyta</taxon>
        <taxon>Spermatophyta</taxon>
        <taxon>Magnoliopsida</taxon>
        <taxon>eudicotyledons</taxon>
        <taxon>Gunneridae</taxon>
        <taxon>Pentapetalae</taxon>
        <taxon>asterids</taxon>
        <taxon>lamiids</taxon>
        <taxon>Gentianales</taxon>
        <taxon>Rubiaceae</taxon>
        <taxon>Cinchonoideae</taxon>
        <taxon>Cinchoneae</taxon>
        <taxon>Cinchona</taxon>
    </lineage>
</organism>
<dbReference type="PANTHER" id="PTHR12854">
    <property type="entry name" value="ATAXIN 2-RELATED"/>
    <property type="match status" value="1"/>
</dbReference>
<gene>
    <name evidence="3" type="ORF">ACH5RR_037951</name>
</gene>
<evidence type="ECO:0000259" key="2">
    <source>
        <dbReference type="Pfam" id="PF14438"/>
    </source>
</evidence>
<feature type="region of interest" description="Disordered" evidence="1">
    <location>
        <begin position="158"/>
        <end position="226"/>
    </location>
</feature>
<feature type="compositionally biased region" description="Pro residues" evidence="1">
    <location>
        <begin position="351"/>
        <end position="370"/>
    </location>
</feature>
<dbReference type="AlphaFoldDB" id="A0ABD2Y7Q1"/>
<evidence type="ECO:0000313" key="3">
    <source>
        <dbReference type="EMBL" id="KAL3503502.1"/>
    </source>
</evidence>
<dbReference type="InterPro" id="IPR025852">
    <property type="entry name" value="SM_dom_ATX"/>
</dbReference>
<evidence type="ECO:0000256" key="1">
    <source>
        <dbReference type="SAM" id="MobiDB-lite"/>
    </source>
</evidence>
<feature type="domain" description="Ataxin 2 SM" evidence="2">
    <location>
        <begin position="20"/>
        <end position="99"/>
    </location>
</feature>
<reference evidence="3 4" key="1">
    <citation type="submission" date="2024-11" db="EMBL/GenBank/DDBJ databases">
        <title>A near-complete genome assembly of Cinchona calisaya.</title>
        <authorList>
            <person name="Lian D.C."/>
            <person name="Zhao X.W."/>
            <person name="Wei L."/>
        </authorList>
    </citation>
    <scope>NUCLEOTIDE SEQUENCE [LARGE SCALE GENOMIC DNA]</scope>
    <source>
        <tissue evidence="3">Nenye</tissue>
    </source>
</reference>
<sequence>MGSRNGGFLPEERRDTTSLNDALLFTTMSIIGFPVDVHVKDGSIYSGTFHTASLEDAYAVVLKKARMIKKGNRVTNVADGRLIDTLVVLSEDLVQVVAKEVLLPAEGVSGKVRTADVGVTDGIVPQNVCEEREANAVIPKEPKLDKKHINHKRCFNPSKKIFPKGSAHENSLEIAKGESDSRNLIKRREASTISSAGRQVGESSEDKHGEEPILQGEQTTDKVEGSRTSLDACGIRLHAAENINAGINKEETPSLVSTERSTMAKLDGTSCEQHTVEEAQLSIALSSTVPADATSLVDVASDSSLTSSSASMKVVLPEVVNHGLTAKESKLNPRAKLFSPSPLQHRSATPPTVPSPPSMTPTPEPSPVVPTEPEVEASSFAFRSSVPAKFLQHNNLFLGNGRGDLHYVQPVVGHVGSRTQPVRYAALYNNLQAGPVYLHPNSEMVMAGQPGPLFYVHPISNDVTLSRAGFPQLSSRPLLMPHQVNHPKHQGTATVQALQLYVAPSFLANGHQPFAVPSYIPNSHPLFPVVGSVPDPESEGSLSAKFA</sequence>
<proteinExistence type="predicted"/>
<dbReference type="Pfam" id="PF14438">
    <property type="entry name" value="SM-ATX"/>
    <property type="match status" value="1"/>
</dbReference>
<evidence type="ECO:0000313" key="4">
    <source>
        <dbReference type="Proteomes" id="UP001630127"/>
    </source>
</evidence>
<accession>A0ABD2Y7Q1</accession>
<dbReference type="InterPro" id="IPR045117">
    <property type="entry name" value="ATXN2-like"/>
</dbReference>